<gene>
    <name evidence="2" type="ORF">IPOD504_LOCUS3326</name>
</gene>
<feature type="transmembrane region" description="Helical" evidence="1">
    <location>
        <begin position="97"/>
        <end position="118"/>
    </location>
</feature>
<sequence length="190" mass="21543">MSSTPVMYTEIPKISRCCFCVPLRLGFLLLAHIKILANIVLAGSLLVLTFIYFAFAPYESFYISEMILTTTLLVLDVTFVVILIVGVHKRNTSMLRLYFRYGIVFAALIVVLGLIWFVNEVTSLTISLKSTRDIFITASSIIAAILIMHVYFLILTHSNIAKIESSCNFKFVNHTSEPECFLQPPFEEWT</sequence>
<evidence type="ECO:0000256" key="1">
    <source>
        <dbReference type="SAM" id="Phobius"/>
    </source>
</evidence>
<organism evidence="2 3">
    <name type="scientific">Iphiclides podalirius</name>
    <name type="common">scarce swallowtail</name>
    <dbReference type="NCBI Taxonomy" id="110791"/>
    <lineage>
        <taxon>Eukaryota</taxon>
        <taxon>Metazoa</taxon>
        <taxon>Ecdysozoa</taxon>
        <taxon>Arthropoda</taxon>
        <taxon>Hexapoda</taxon>
        <taxon>Insecta</taxon>
        <taxon>Pterygota</taxon>
        <taxon>Neoptera</taxon>
        <taxon>Endopterygota</taxon>
        <taxon>Lepidoptera</taxon>
        <taxon>Glossata</taxon>
        <taxon>Ditrysia</taxon>
        <taxon>Papilionoidea</taxon>
        <taxon>Papilionidae</taxon>
        <taxon>Papilioninae</taxon>
        <taxon>Iphiclides</taxon>
    </lineage>
</organism>
<evidence type="ECO:0000313" key="3">
    <source>
        <dbReference type="Proteomes" id="UP000837857"/>
    </source>
</evidence>
<proteinExistence type="predicted"/>
<name>A0ABN8HZ19_9NEOP</name>
<feature type="non-terminal residue" evidence="2">
    <location>
        <position position="1"/>
    </location>
</feature>
<dbReference type="Proteomes" id="UP000837857">
    <property type="component" value="Chromosome 13"/>
</dbReference>
<protein>
    <submittedName>
        <fullName evidence="2">Uncharacterized protein</fullName>
    </submittedName>
</protein>
<feature type="transmembrane region" description="Helical" evidence="1">
    <location>
        <begin position="134"/>
        <end position="155"/>
    </location>
</feature>
<keyword evidence="3" id="KW-1185">Reference proteome</keyword>
<dbReference type="EMBL" id="OW152825">
    <property type="protein sequence ID" value="CAH2041663.1"/>
    <property type="molecule type" value="Genomic_DNA"/>
</dbReference>
<accession>A0ABN8HZ19</accession>
<keyword evidence="1" id="KW-0812">Transmembrane</keyword>
<keyword evidence="1" id="KW-0472">Membrane</keyword>
<evidence type="ECO:0000313" key="2">
    <source>
        <dbReference type="EMBL" id="CAH2041663.1"/>
    </source>
</evidence>
<reference evidence="2" key="1">
    <citation type="submission" date="2022-03" db="EMBL/GenBank/DDBJ databases">
        <authorList>
            <person name="Martin H S."/>
        </authorList>
    </citation>
    <scope>NUCLEOTIDE SEQUENCE</scope>
</reference>
<feature type="transmembrane region" description="Helical" evidence="1">
    <location>
        <begin position="35"/>
        <end position="55"/>
    </location>
</feature>
<feature type="transmembrane region" description="Helical" evidence="1">
    <location>
        <begin position="61"/>
        <end position="85"/>
    </location>
</feature>
<keyword evidence="1" id="KW-1133">Transmembrane helix</keyword>